<evidence type="ECO:0000313" key="2">
    <source>
        <dbReference type="EMBL" id="CAK9031931.1"/>
    </source>
</evidence>
<evidence type="ECO:0008006" key="4">
    <source>
        <dbReference type="Google" id="ProtNLM"/>
    </source>
</evidence>
<comment type="caution">
    <text evidence="2">The sequence shown here is derived from an EMBL/GenBank/DDBJ whole genome shotgun (WGS) entry which is preliminary data.</text>
</comment>
<feature type="region of interest" description="Disordered" evidence="1">
    <location>
        <begin position="98"/>
        <end position="121"/>
    </location>
</feature>
<sequence>MDDETVRLGCVLMSGAQLEIEVPSTATPALVREKVAQELRVLAQQVHLSAAGTPLQEKVPVLQGRDAGGVDSVEVTLGAVTIFECRVPSPAAKGIRMNSGAGRVPVNSQQTEETRENSDNSGFRLRRFHGHWMRYIVIMSSDPLHGHLLEREVGRPLLAAGARLRGLPGGWPSAAVPLRNGGLHG</sequence>
<dbReference type="Proteomes" id="UP001642464">
    <property type="component" value="Unassembled WGS sequence"/>
</dbReference>
<evidence type="ECO:0000256" key="1">
    <source>
        <dbReference type="SAM" id="MobiDB-lite"/>
    </source>
</evidence>
<organism evidence="2 3">
    <name type="scientific">Durusdinium trenchii</name>
    <dbReference type="NCBI Taxonomy" id="1381693"/>
    <lineage>
        <taxon>Eukaryota</taxon>
        <taxon>Sar</taxon>
        <taxon>Alveolata</taxon>
        <taxon>Dinophyceae</taxon>
        <taxon>Suessiales</taxon>
        <taxon>Symbiodiniaceae</taxon>
        <taxon>Durusdinium</taxon>
    </lineage>
</organism>
<gene>
    <name evidence="2" type="ORF">SCF082_LOCUS19843</name>
</gene>
<protein>
    <recommendedName>
        <fullName evidence="4">Ubiquitin-like domain-containing protein</fullName>
    </recommendedName>
</protein>
<accession>A0ABP0KYF5</accession>
<evidence type="ECO:0000313" key="3">
    <source>
        <dbReference type="Proteomes" id="UP001642464"/>
    </source>
</evidence>
<reference evidence="2 3" key="1">
    <citation type="submission" date="2024-02" db="EMBL/GenBank/DDBJ databases">
        <authorList>
            <person name="Chen Y."/>
            <person name="Shah S."/>
            <person name="Dougan E. K."/>
            <person name="Thang M."/>
            <person name="Chan C."/>
        </authorList>
    </citation>
    <scope>NUCLEOTIDE SEQUENCE [LARGE SCALE GENOMIC DNA]</scope>
</reference>
<keyword evidence="3" id="KW-1185">Reference proteome</keyword>
<name>A0ABP0KYF5_9DINO</name>
<proteinExistence type="predicted"/>
<dbReference type="EMBL" id="CAXAMM010013669">
    <property type="protein sequence ID" value="CAK9031931.1"/>
    <property type="molecule type" value="Genomic_DNA"/>
</dbReference>